<dbReference type="InterPro" id="IPR011059">
    <property type="entry name" value="Metal-dep_hydrolase_composite"/>
</dbReference>
<protein>
    <submittedName>
        <fullName evidence="2">Amidohydrolase family protein</fullName>
    </submittedName>
</protein>
<dbReference type="InterPro" id="IPR006680">
    <property type="entry name" value="Amidohydro-rel"/>
</dbReference>
<dbReference type="RefSeq" id="WP_390227501.1">
    <property type="nucleotide sequence ID" value="NZ_JBHSCN010000003.1"/>
</dbReference>
<accession>A0ABV8Q2G1</accession>
<dbReference type="PANTHER" id="PTHR43135">
    <property type="entry name" value="ALPHA-D-RIBOSE 1-METHYLPHOSPHONATE 5-TRIPHOSPHATE DIPHOSPHATASE"/>
    <property type="match status" value="1"/>
</dbReference>
<dbReference type="Pfam" id="PF01979">
    <property type="entry name" value="Amidohydro_1"/>
    <property type="match status" value="1"/>
</dbReference>
<dbReference type="SUPFAM" id="SSF51338">
    <property type="entry name" value="Composite domain of metallo-dependent hydrolases"/>
    <property type="match status" value="1"/>
</dbReference>
<dbReference type="InterPro" id="IPR032466">
    <property type="entry name" value="Metal_Hydrolase"/>
</dbReference>
<dbReference type="InterPro" id="IPR051781">
    <property type="entry name" value="Metallo-dep_Hydrolase"/>
</dbReference>
<organism evidence="2 3">
    <name type="scientific">Gryllotalpicola reticulitermitis</name>
    <dbReference type="NCBI Taxonomy" id="1184153"/>
    <lineage>
        <taxon>Bacteria</taxon>
        <taxon>Bacillati</taxon>
        <taxon>Actinomycetota</taxon>
        <taxon>Actinomycetes</taxon>
        <taxon>Micrococcales</taxon>
        <taxon>Microbacteriaceae</taxon>
        <taxon>Gryllotalpicola</taxon>
    </lineage>
</organism>
<dbReference type="PANTHER" id="PTHR43135:SF3">
    <property type="entry name" value="ALPHA-D-RIBOSE 1-METHYLPHOSPHONATE 5-TRIPHOSPHATE DIPHOSPHATASE"/>
    <property type="match status" value="1"/>
</dbReference>
<evidence type="ECO:0000259" key="1">
    <source>
        <dbReference type="Pfam" id="PF01979"/>
    </source>
</evidence>
<gene>
    <name evidence="2" type="ORF">ACFOYW_04540</name>
</gene>
<dbReference type="EMBL" id="JBHSCN010000003">
    <property type="protein sequence ID" value="MFC4242632.1"/>
    <property type="molecule type" value="Genomic_DNA"/>
</dbReference>
<keyword evidence="3" id="KW-1185">Reference proteome</keyword>
<name>A0ABV8Q2G1_9MICO</name>
<evidence type="ECO:0000313" key="3">
    <source>
        <dbReference type="Proteomes" id="UP001595900"/>
    </source>
</evidence>
<sequence>MDLLLSDARVWASPAEPVSEPTTVLIRDGVVAHIGEQALAPAPANVVAVDGRVVCSGFWNCHVHLTGGKWQAARRGPAAVLQAALDDTFLSRGFTSVLDLSSNPTTTMPLIRRIESGELRGPGIMTAGSGIRPWRGIPFYVRDDVPWFLRWLMPGPATAAGARAVVALQARSGATITKLFSGSYVEPTRVKPMRLRVAQAAVDAAHRRGMRVFAHPSNREGTAVAVNAGVDALAHVPDETEGTEGLLREAARRDIHVIPTLHMFASTVTTDESYLAPIRGALRGFIDAGGHVLFGTDVGYMPDTETRGEYAAMHASGMDAADILRSLTSAPERFFGRRDGGTIRVGNRADLTILRTRGMPGPEDFADIHAVIKHGRLVFPSADS</sequence>
<comment type="caution">
    <text evidence="2">The sequence shown here is derived from an EMBL/GenBank/DDBJ whole genome shotgun (WGS) entry which is preliminary data.</text>
</comment>
<dbReference type="Proteomes" id="UP001595900">
    <property type="component" value="Unassembled WGS sequence"/>
</dbReference>
<dbReference type="SUPFAM" id="SSF51556">
    <property type="entry name" value="Metallo-dependent hydrolases"/>
    <property type="match status" value="1"/>
</dbReference>
<feature type="domain" description="Amidohydrolase-related" evidence="1">
    <location>
        <begin position="54"/>
        <end position="376"/>
    </location>
</feature>
<reference evidence="3" key="1">
    <citation type="journal article" date="2019" name="Int. J. Syst. Evol. Microbiol.">
        <title>The Global Catalogue of Microorganisms (GCM) 10K type strain sequencing project: providing services to taxonomists for standard genome sequencing and annotation.</title>
        <authorList>
            <consortium name="The Broad Institute Genomics Platform"/>
            <consortium name="The Broad Institute Genome Sequencing Center for Infectious Disease"/>
            <person name="Wu L."/>
            <person name="Ma J."/>
        </authorList>
    </citation>
    <scope>NUCLEOTIDE SEQUENCE [LARGE SCALE GENOMIC DNA]</scope>
    <source>
        <strain evidence="3">CGMCC 1.10363</strain>
    </source>
</reference>
<dbReference type="Gene3D" id="2.30.40.10">
    <property type="entry name" value="Urease, subunit C, domain 1"/>
    <property type="match status" value="1"/>
</dbReference>
<evidence type="ECO:0000313" key="2">
    <source>
        <dbReference type="EMBL" id="MFC4242632.1"/>
    </source>
</evidence>
<proteinExistence type="predicted"/>
<dbReference type="Gene3D" id="3.20.20.140">
    <property type="entry name" value="Metal-dependent hydrolases"/>
    <property type="match status" value="1"/>
</dbReference>